<dbReference type="Proteomes" id="UP001642360">
    <property type="component" value="Unassembled WGS sequence"/>
</dbReference>
<evidence type="ECO:0000313" key="3">
    <source>
        <dbReference type="Proteomes" id="UP001642360"/>
    </source>
</evidence>
<evidence type="ECO:0000256" key="1">
    <source>
        <dbReference type="SAM" id="Phobius"/>
    </source>
</evidence>
<name>A0ABC8UF77_9AQUA</name>
<comment type="caution">
    <text evidence="2">The sequence shown here is derived from an EMBL/GenBank/DDBJ whole genome shotgun (WGS) entry which is preliminary data.</text>
</comment>
<gene>
    <name evidence="2" type="ORF">ILEXP_LOCUS49620</name>
</gene>
<keyword evidence="1" id="KW-0812">Transmembrane</keyword>
<accession>A0ABC8UF77</accession>
<evidence type="ECO:0000313" key="2">
    <source>
        <dbReference type="EMBL" id="CAK9179667.1"/>
    </source>
</evidence>
<keyword evidence="1" id="KW-0472">Membrane</keyword>
<dbReference type="EMBL" id="CAUOFW020007580">
    <property type="protein sequence ID" value="CAK9179667.1"/>
    <property type="molecule type" value="Genomic_DNA"/>
</dbReference>
<reference evidence="2 3" key="1">
    <citation type="submission" date="2024-02" db="EMBL/GenBank/DDBJ databases">
        <authorList>
            <person name="Vignale AGUSTIN F."/>
            <person name="Sosa J E."/>
            <person name="Modenutti C."/>
        </authorList>
    </citation>
    <scope>NUCLEOTIDE SEQUENCE [LARGE SCALE GENOMIC DNA]</scope>
</reference>
<keyword evidence="1" id="KW-1133">Transmembrane helix</keyword>
<proteinExistence type="predicted"/>
<dbReference type="AlphaFoldDB" id="A0ABC8UF77"/>
<organism evidence="2 3">
    <name type="scientific">Ilex paraguariensis</name>
    <name type="common">yerba mate</name>
    <dbReference type="NCBI Taxonomy" id="185542"/>
    <lineage>
        <taxon>Eukaryota</taxon>
        <taxon>Viridiplantae</taxon>
        <taxon>Streptophyta</taxon>
        <taxon>Embryophyta</taxon>
        <taxon>Tracheophyta</taxon>
        <taxon>Spermatophyta</taxon>
        <taxon>Magnoliopsida</taxon>
        <taxon>eudicotyledons</taxon>
        <taxon>Gunneridae</taxon>
        <taxon>Pentapetalae</taxon>
        <taxon>asterids</taxon>
        <taxon>campanulids</taxon>
        <taxon>Aquifoliales</taxon>
        <taxon>Aquifoliaceae</taxon>
        <taxon>Ilex</taxon>
    </lineage>
</organism>
<keyword evidence="3" id="KW-1185">Reference proteome</keyword>
<sequence>MGCGVVWLHSIGLAVAVAVYNGCRVKKYRGMGWETKGKELKIAQRVVGAVADKGSVRTGAATDRRWRSPPTANSIAWCI</sequence>
<protein>
    <submittedName>
        <fullName evidence="2">Uncharacterized protein</fullName>
    </submittedName>
</protein>
<feature type="transmembrane region" description="Helical" evidence="1">
    <location>
        <begin position="6"/>
        <end position="23"/>
    </location>
</feature>